<feature type="transmembrane region" description="Helical" evidence="1">
    <location>
        <begin position="58"/>
        <end position="76"/>
    </location>
</feature>
<protein>
    <submittedName>
        <fullName evidence="2">Uncharacterized protein</fullName>
    </submittedName>
</protein>
<dbReference type="AlphaFoldDB" id="A0A1G2EVT1"/>
<reference evidence="2 3" key="1">
    <citation type="journal article" date="2016" name="Nat. Commun.">
        <title>Thousands of microbial genomes shed light on interconnected biogeochemical processes in an aquifer system.</title>
        <authorList>
            <person name="Anantharaman K."/>
            <person name="Brown C.T."/>
            <person name="Hug L.A."/>
            <person name="Sharon I."/>
            <person name="Castelle C.J."/>
            <person name="Probst A.J."/>
            <person name="Thomas B.C."/>
            <person name="Singh A."/>
            <person name="Wilkins M.J."/>
            <person name="Karaoz U."/>
            <person name="Brodie E.L."/>
            <person name="Williams K.H."/>
            <person name="Hubbard S.S."/>
            <person name="Banfield J.F."/>
        </authorList>
    </citation>
    <scope>NUCLEOTIDE SEQUENCE [LARGE SCALE GENOMIC DNA]</scope>
</reference>
<keyword evidence="1" id="KW-0472">Membrane</keyword>
<dbReference type="EMBL" id="MHMQ01000036">
    <property type="protein sequence ID" value="OGZ29471.1"/>
    <property type="molecule type" value="Genomic_DNA"/>
</dbReference>
<dbReference type="Proteomes" id="UP000177486">
    <property type="component" value="Unassembled WGS sequence"/>
</dbReference>
<comment type="caution">
    <text evidence="2">The sequence shown here is derived from an EMBL/GenBank/DDBJ whole genome shotgun (WGS) entry which is preliminary data.</text>
</comment>
<dbReference type="Pfam" id="PF18898">
    <property type="entry name" value="DUF5654"/>
    <property type="match status" value="1"/>
</dbReference>
<name>A0A1G2EVT1_9BACT</name>
<dbReference type="InterPro" id="IPR043713">
    <property type="entry name" value="DUF5654"/>
</dbReference>
<evidence type="ECO:0000313" key="3">
    <source>
        <dbReference type="Proteomes" id="UP000177486"/>
    </source>
</evidence>
<accession>A0A1G2EVT1</accession>
<evidence type="ECO:0000313" key="2">
    <source>
        <dbReference type="EMBL" id="OGZ29471.1"/>
    </source>
</evidence>
<sequence>MDELKNQVNNIKKEVRIKVVGYITAGFGLVAGLAWNDAIKSLIELIFPLQKNSVLVKFLYAGIITVLLVSITIYLTRLFEKEDQVV</sequence>
<proteinExistence type="predicted"/>
<evidence type="ECO:0000256" key="1">
    <source>
        <dbReference type="SAM" id="Phobius"/>
    </source>
</evidence>
<organism evidence="2 3">
    <name type="scientific">Candidatus Niyogibacteria bacterium RIFCSPLOWO2_01_FULL_45_48</name>
    <dbReference type="NCBI Taxonomy" id="1801724"/>
    <lineage>
        <taxon>Bacteria</taxon>
        <taxon>Candidatus Niyogiibacteriota</taxon>
    </lineage>
</organism>
<keyword evidence="1" id="KW-0812">Transmembrane</keyword>
<keyword evidence="1" id="KW-1133">Transmembrane helix</keyword>
<feature type="transmembrane region" description="Helical" evidence="1">
    <location>
        <begin position="20"/>
        <end position="38"/>
    </location>
</feature>
<gene>
    <name evidence="2" type="ORF">A2931_01670</name>
</gene>